<gene>
    <name evidence="1" type="ORF">E2C01_094006</name>
</gene>
<evidence type="ECO:0000313" key="2">
    <source>
        <dbReference type="Proteomes" id="UP000324222"/>
    </source>
</evidence>
<dbReference type="EMBL" id="VSRR010114936">
    <property type="protein sequence ID" value="MPC98630.1"/>
    <property type="molecule type" value="Genomic_DNA"/>
</dbReference>
<keyword evidence="2" id="KW-1185">Reference proteome</keyword>
<dbReference type="Proteomes" id="UP000324222">
    <property type="component" value="Unassembled WGS sequence"/>
</dbReference>
<name>A0A5B7JPA6_PORTR</name>
<reference evidence="1 2" key="1">
    <citation type="submission" date="2019-05" db="EMBL/GenBank/DDBJ databases">
        <title>Another draft genome of Portunus trituberculatus and its Hox gene families provides insights of decapod evolution.</title>
        <authorList>
            <person name="Jeong J.-H."/>
            <person name="Song I."/>
            <person name="Kim S."/>
            <person name="Choi T."/>
            <person name="Kim D."/>
            <person name="Ryu S."/>
            <person name="Kim W."/>
        </authorList>
    </citation>
    <scope>NUCLEOTIDE SEQUENCE [LARGE SCALE GENOMIC DNA]</scope>
    <source>
        <tissue evidence="1">Muscle</tissue>
    </source>
</reference>
<proteinExistence type="predicted"/>
<sequence length="60" mass="7098">MPGFSQGTGRGSLCRWMMDNMQETFPQCDTEFISCFTILTQVFVPFRFLYHMEFPREFTG</sequence>
<accession>A0A5B7JPA6</accession>
<organism evidence="1 2">
    <name type="scientific">Portunus trituberculatus</name>
    <name type="common">Swimming crab</name>
    <name type="synonym">Neptunus trituberculatus</name>
    <dbReference type="NCBI Taxonomy" id="210409"/>
    <lineage>
        <taxon>Eukaryota</taxon>
        <taxon>Metazoa</taxon>
        <taxon>Ecdysozoa</taxon>
        <taxon>Arthropoda</taxon>
        <taxon>Crustacea</taxon>
        <taxon>Multicrustacea</taxon>
        <taxon>Malacostraca</taxon>
        <taxon>Eumalacostraca</taxon>
        <taxon>Eucarida</taxon>
        <taxon>Decapoda</taxon>
        <taxon>Pleocyemata</taxon>
        <taxon>Brachyura</taxon>
        <taxon>Eubrachyura</taxon>
        <taxon>Portunoidea</taxon>
        <taxon>Portunidae</taxon>
        <taxon>Portuninae</taxon>
        <taxon>Portunus</taxon>
    </lineage>
</organism>
<evidence type="ECO:0000313" key="1">
    <source>
        <dbReference type="EMBL" id="MPC98630.1"/>
    </source>
</evidence>
<dbReference type="AlphaFoldDB" id="A0A5B7JPA6"/>
<protein>
    <submittedName>
        <fullName evidence="1">Uncharacterized protein</fullName>
    </submittedName>
</protein>
<comment type="caution">
    <text evidence="1">The sequence shown here is derived from an EMBL/GenBank/DDBJ whole genome shotgun (WGS) entry which is preliminary data.</text>
</comment>